<organism evidence="2 3">
    <name type="scientific">Taxus chinensis</name>
    <name type="common">Chinese yew</name>
    <name type="synonym">Taxus wallichiana var. chinensis</name>
    <dbReference type="NCBI Taxonomy" id="29808"/>
    <lineage>
        <taxon>Eukaryota</taxon>
        <taxon>Viridiplantae</taxon>
        <taxon>Streptophyta</taxon>
        <taxon>Embryophyta</taxon>
        <taxon>Tracheophyta</taxon>
        <taxon>Spermatophyta</taxon>
        <taxon>Pinopsida</taxon>
        <taxon>Pinidae</taxon>
        <taxon>Conifers II</taxon>
        <taxon>Cupressales</taxon>
        <taxon>Taxaceae</taxon>
        <taxon>Taxus</taxon>
    </lineage>
</organism>
<feature type="non-terminal residue" evidence="2">
    <location>
        <position position="59"/>
    </location>
</feature>
<gene>
    <name evidence="2" type="ORF">KI387_012896</name>
</gene>
<dbReference type="InterPro" id="IPR012337">
    <property type="entry name" value="RNaseH-like_sf"/>
</dbReference>
<dbReference type="GO" id="GO:0015074">
    <property type="term" value="P:DNA integration"/>
    <property type="evidence" value="ECO:0007669"/>
    <property type="project" value="InterPro"/>
</dbReference>
<dbReference type="GO" id="GO:0003676">
    <property type="term" value="F:nucleic acid binding"/>
    <property type="evidence" value="ECO:0007669"/>
    <property type="project" value="InterPro"/>
</dbReference>
<dbReference type="InterPro" id="IPR001584">
    <property type="entry name" value="Integrase_cat-core"/>
</dbReference>
<dbReference type="Gene3D" id="3.30.420.10">
    <property type="entry name" value="Ribonuclease H-like superfamily/Ribonuclease H"/>
    <property type="match status" value="1"/>
</dbReference>
<dbReference type="OMA" id="RDQIFMS"/>
<dbReference type="SUPFAM" id="SSF53098">
    <property type="entry name" value="Ribonuclease H-like"/>
    <property type="match status" value="1"/>
</dbReference>
<accession>A0AA38FGD5</accession>
<evidence type="ECO:0000313" key="2">
    <source>
        <dbReference type="EMBL" id="KAH9301313.1"/>
    </source>
</evidence>
<dbReference type="PANTHER" id="PTHR45835">
    <property type="entry name" value="YALI0A06105P"/>
    <property type="match status" value="1"/>
</dbReference>
<dbReference type="Proteomes" id="UP000824469">
    <property type="component" value="Unassembled WGS sequence"/>
</dbReference>
<name>A0AA38FGD5_TAXCH</name>
<dbReference type="PANTHER" id="PTHR45835:SF99">
    <property type="entry name" value="CHROMO DOMAIN-CONTAINING PROTEIN-RELATED"/>
    <property type="match status" value="1"/>
</dbReference>
<keyword evidence="3" id="KW-1185">Reference proteome</keyword>
<protein>
    <recommendedName>
        <fullName evidence="1">Integrase catalytic domain-containing protein</fullName>
    </recommendedName>
</protein>
<evidence type="ECO:0000313" key="3">
    <source>
        <dbReference type="Proteomes" id="UP000824469"/>
    </source>
</evidence>
<sequence>MDFIMGLPKSKGKNVIMVVVDRLTKYAHFCALPHPFAASTVVIAFMDIIQKLHGTPKII</sequence>
<feature type="domain" description="Integrase catalytic" evidence="1">
    <location>
        <begin position="1"/>
        <end position="59"/>
    </location>
</feature>
<reference evidence="2 3" key="1">
    <citation type="journal article" date="2021" name="Nat. Plants">
        <title>The Taxus genome provides insights into paclitaxel biosynthesis.</title>
        <authorList>
            <person name="Xiong X."/>
            <person name="Gou J."/>
            <person name="Liao Q."/>
            <person name="Li Y."/>
            <person name="Zhou Q."/>
            <person name="Bi G."/>
            <person name="Li C."/>
            <person name="Du R."/>
            <person name="Wang X."/>
            <person name="Sun T."/>
            <person name="Guo L."/>
            <person name="Liang H."/>
            <person name="Lu P."/>
            <person name="Wu Y."/>
            <person name="Zhang Z."/>
            <person name="Ro D.K."/>
            <person name="Shang Y."/>
            <person name="Huang S."/>
            <person name="Yan J."/>
        </authorList>
    </citation>
    <scope>NUCLEOTIDE SEQUENCE [LARGE SCALE GENOMIC DNA]</scope>
    <source>
        <strain evidence="2">Ta-2019</strain>
    </source>
</reference>
<comment type="caution">
    <text evidence="2">The sequence shown here is derived from an EMBL/GenBank/DDBJ whole genome shotgun (WGS) entry which is preliminary data.</text>
</comment>
<dbReference type="EMBL" id="JAHRHJ020000009">
    <property type="protein sequence ID" value="KAH9301313.1"/>
    <property type="molecule type" value="Genomic_DNA"/>
</dbReference>
<proteinExistence type="predicted"/>
<dbReference type="PROSITE" id="PS50994">
    <property type="entry name" value="INTEGRASE"/>
    <property type="match status" value="1"/>
</dbReference>
<dbReference type="InterPro" id="IPR036397">
    <property type="entry name" value="RNaseH_sf"/>
</dbReference>
<evidence type="ECO:0000259" key="1">
    <source>
        <dbReference type="PROSITE" id="PS50994"/>
    </source>
</evidence>
<dbReference type="AlphaFoldDB" id="A0AA38FGD5"/>